<dbReference type="RefSeq" id="WP_070742015.1">
    <property type="nucleotide sequence ID" value="NZ_MDZA01000074.1"/>
</dbReference>
<feature type="transmembrane region" description="Helical" evidence="1">
    <location>
        <begin position="104"/>
        <end position="125"/>
    </location>
</feature>
<keyword evidence="1" id="KW-0812">Transmembrane</keyword>
<accession>A0A1G1TK84</accession>
<feature type="transmembrane region" description="Helical" evidence="1">
    <location>
        <begin position="12"/>
        <end position="35"/>
    </location>
</feature>
<keyword evidence="1" id="KW-0472">Membrane</keyword>
<name>A0A1G1TK84_9BACT</name>
<organism evidence="2 3">
    <name type="scientific">Hymenobacter coccineus</name>
    <dbReference type="NCBI Taxonomy" id="1908235"/>
    <lineage>
        <taxon>Bacteria</taxon>
        <taxon>Pseudomonadati</taxon>
        <taxon>Bacteroidota</taxon>
        <taxon>Cytophagia</taxon>
        <taxon>Cytophagales</taxon>
        <taxon>Hymenobacteraceae</taxon>
        <taxon>Hymenobacter</taxon>
    </lineage>
</organism>
<protein>
    <submittedName>
        <fullName evidence="2">Uncharacterized protein</fullName>
    </submittedName>
</protein>
<proteinExistence type="predicted"/>
<dbReference type="AlphaFoldDB" id="A0A1G1TK84"/>
<feature type="transmembrane region" description="Helical" evidence="1">
    <location>
        <begin position="47"/>
        <end position="66"/>
    </location>
</feature>
<feature type="transmembrane region" description="Helical" evidence="1">
    <location>
        <begin position="73"/>
        <end position="92"/>
    </location>
</feature>
<dbReference type="Proteomes" id="UP000177506">
    <property type="component" value="Unassembled WGS sequence"/>
</dbReference>
<sequence>MPLTAAQQHRYEVWASNLLFLTFAISTAVGLLVALGYLPRHRGPAQYGYLSMYTAAPPLLVVYYYIRRGARVAKILFLLLYAFVLLQIISGWRPLTSYATPAGIVHLLAQQGLQIGACVLLFLSFRTPTKPI</sequence>
<dbReference type="EMBL" id="MDZA01000074">
    <property type="protein sequence ID" value="OGX91268.1"/>
    <property type="molecule type" value="Genomic_DNA"/>
</dbReference>
<comment type="caution">
    <text evidence="2">The sequence shown here is derived from an EMBL/GenBank/DDBJ whole genome shotgun (WGS) entry which is preliminary data.</text>
</comment>
<gene>
    <name evidence="2" type="ORF">BEN49_20445</name>
</gene>
<evidence type="ECO:0000256" key="1">
    <source>
        <dbReference type="SAM" id="Phobius"/>
    </source>
</evidence>
<reference evidence="2 3" key="1">
    <citation type="submission" date="2016-08" db="EMBL/GenBank/DDBJ databases">
        <title>Hymenobacter coccineus sp. nov., Hymenobacter lapidarius sp. nov. and Hymenobacter glacialis sp. nov., isolated from Antarctic soil.</title>
        <authorList>
            <person name="Sedlacek I."/>
            <person name="Kralova S."/>
            <person name="Kyrova K."/>
            <person name="Maslanova I."/>
            <person name="Stankova E."/>
            <person name="Vrbovska V."/>
            <person name="Nemec M."/>
            <person name="Bartak M."/>
            <person name="Svec P."/>
            <person name="Busse H.-J."/>
            <person name="Pantucek R."/>
        </authorList>
    </citation>
    <scope>NUCLEOTIDE SEQUENCE [LARGE SCALE GENOMIC DNA]</scope>
    <source>
        <strain evidence="2 3">CCM 8649</strain>
    </source>
</reference>
<evidence type="ECO:0000313" key="3">
    <source>
        <dbReference type="Proteomes" id="UP000177506"/>
    </source>
</evidence>
<keyword evidence="3" id="KW-1185">Reference proteome</keyword>
<evidence type="ECO:0000313" key="2">
    <source>
        <dbReference type="EMBL" id="OGX91268.1"/>
    </source>
</evidence>
<keyword evidence="1" id="KW-1133">Transmembrane helix</keyword>